<accession>A0A8J5GZ35</accession>
<evidence type="ECO:0000313" key="2">
    <source>
        <dbReference type="EMBL" id="KAG6509884.1"/>
    </source>
</evidence>
<dbReference type="EMBL" id="JACMSC010000008">
    <property type="protein sequence ID" value="KAG6509884.1"/>
    <property type="molecule type" value="Genomic_DNA"/>
</dbReference>
<feature type="transmembrane region" description="Helical" evidence="1">
    <location>
        <begin position="26"/>
        <end position="48"/>
    </location>
</feature>
<dbReference type="Proteomes" id="UP000734854">
    <property type="component" value="Unassembled WGS sequence"/>
</dbReference>
<keyword evidence="3" id="KW-1185">Reference proteome</keyword>
<reference evidence="2 3" key="1">
    <citation type="submission" date="2020-08" db="EMBL/GenBank/DDBJ databases">
        <title>Plant Genome Project.</title>
        <authorList>
            <person name="Zhang R.-G."/>
        </authorList>
    </citation>
    <scope>NUCLEOTIDE SEQUENCE [LARGE SCALE GENOMIC DNA]</scope>
    <source>
        <tissue evidence="2">Rhizome</tissue>
    </source>
</reference>
<keyword evidence="1" id="KW-0472">Membrane</keyword>
<keyword evidence="1" id="KW-0812">Transmembrane</keyword>
<evidence type="ECO:0000313" key="3">
    <source>
        <dbReference type="Proteomes" id="UP000734854"/>
    </source>
</evidence>
<organism evidence="2 3">
    <name type="scientific">Zingiber officinale</name>
    <name type="common">Ginger</name>
    <name type="synonym">Amomum zingiber</name>
    <dbReference type="NCBI Taxonomy" id="94328"/>
    <lineage>
        <taxon>Eukaryota</taxon>
        <taxon>Viridiplantae</taxon>
        <taxon>Streptophyta</taxon>
        <taxon>Embryophyta</taxon>
        <taxon>Tracheophyta</taxon>
        <taxon>Spermatophyta</taxon>
        <taxon>Magnoliopsida</taxon>
        <taxon>Liliopsida</taxon>
        <taxon>Zingiberales</taxon>
        <taxon>Zingiberaceae</taxon>
        <taxon>Zingiber</taxon>
    </lineage>
</organism>
<dbReference type="AlphaFoldDB" id="A0A8J5GZ35"/>
<evidence type="ECO:0000256" key="1">
    <source>
        <dbReference type="SAM" id="Phobius"/>
    </source>
</evidence>
<name>A0A8J5GZ35_ZINOF</name>
<gene>
    <name evidence="2" type="ORF">ZIOFF_027891</name>
</gene>
<sequence length="124" mass="14364">MLYALRNSGTLLLILLWNSMQYKSHFVAVAIGEAYSPFLALEMTLYIANLQQRMELREELESIETWRCDIEVGDGGEKVKEMEELKGSFGMLRSGSESLVWELDDLFDEIVEAKKKFLYLSSRR</sequence>
<proteinExistence type="predicted"/>
<comment type="caution">
    <text evidence="2">The sequence shown here is derived from an EMBL/GenBank/DDBJ whole genome shotgun (WGS) entry which is preliminary data.</text>
</comment>
<keyword evidence="1" id="KW-1133">Transmembrane helix</keyword>
<protein>
    <submittedName>
        <fullName evidence="2">Uncharacterized protein</fullName>
    </submittedName>
</protein>